<evidence type="ECO:0008006" key="3">
    <source>
        <dbReference type="Google" id="ProtNLM"/>
    </source>
</evidence>
<organism evidence="1 2">
    <name type="scientific">Pallidibacillus pasinlerensis</name>
    <dbReference type="NCBI Taxonomy" id="2703818"/>
    <lineage>
        <taxon>Bacteria</taxon>
        <taxon>Bacillati</taxon>
        <taxon>Bacillota</taxon>
        <taxon>Bacilli</taxon>
        <taxon>Bacillales</taxon>
        <taxon>Bacillaceae</taxon>
        <taxon>Pallidibacillus</taxon>
    </lineage>
</organism>
<accession>A0ABX0A6Z6</accession>
<dbReference type="Proteomes" id="UP000743899">
    <property type="component" value="Unassembled WGS sequence"/>
</dbReference>
<reference evidence="1 2" key="1">
    <citation type="submission" date="2020-01" db="EMBL/GenBank/DDBJ databases">
        <title>A novel Bacillus sp. from Pasinler.</title>
        <authorList>
            <person name="Adiguzel A."/>
            <person name="Ay H."/>
            <person name="Baltaci M.O."/>
        </authorList>
    </citation>
    <scope>NUCLEOTIDE SEQUENCE [LARGE SCALE GENOMIC DNA]</scope>
    <source>
        <strain evidence="1 2">P1</strain>
    </source>
</reference>
<evidence type="ECO:0000313" key="2">
    <source>
        <dbReference type="Proteomes" id="UP000743899"/>
    </source>
</evidence>
<keyword evidence="2" id="KW-1185">Reference proteome</keyword>
<comment type="caution">
    <text evidence="1">The sequence shown here is derived from an EMBL/GenBank/DDBJ whole genome shotgun (WGS) entry which is preliminary data.</text>
</comment>
<dbReference type="SUPFAM" id="SSF58104">
    <property type="entry name" value="Methyl-accepting chemotaxis protein (MCP) signaling domain"/>
    <property type="match status" value="1"/>
</dbReference>
<dbReference type="EMBL" id="JAACYS010000068">
    <property type="protein sequence ID" value="NCU18587.1"/>
    <property type="molecule type" value="Genomic_DNA"/>
</dbReference>
<sequence length="95" mass="10941">MLGMTEQGSELMITSTEQMRKINQIVRAAVENVQRLDKQSQEISKLVSVIKDVADLCYTNIWSDTHIYRIIPFTVCFLSLMVKKNAVFLLMFVII</sequence>
<evidence type="ECO:0000313" key="1">
    <source>
        <dbReference type="EMBL" id="NCU18587.1"/>
    </source>
</evidence>
<dbReference type="Gene3D" id="1.10.287.950">
    <property type="entry name" value="Methyl-accepting chemotaxis protein"/>
    <property type="match status" value="1"/>
</dbReference>
<proteinExistence type="predicted"/>
<protein>
    <recommendedName>
        <fullName evidence="3">Vinculin</fullName>
    </recommendedName>
</protein>
<gene>
    <name evidence="1" type="ORF">GW534_12820</name>
</gene>
<name>A0ABX0A6Z6_9BACI</name>